<dbReference type="OrthoDB" id="9058532at2"/>
<dbReference type="EMBL" id="QYUQ01000002">
    <property type="protein sequence ID" value="RJG03086.1"/>
    <property type="molecule type" value="Genomic_DNA"/>
</dbReference>
<accession>A0A3A3GLD8</accession>
<dbReference type="PANTHER" id="PTHR48228:SF6">
    <property type="entry name" value="L-CARNITINE COA-TRANSFERASE"/>
    <property type="match status" value="1"/>
</dbReference>
<keyword evidence="2" id="KW-0812">Transmembrane</keyword>
<keyword evidence="1" id="KW-0808">Transferase</keyword>
<comment type="caution">
    <text evidence="3">The sequence shown here is derived from an EMBL/GenBank/DDBJ whole genome shotgun (WGS) entry which is preliminary data.</text>
</comment>
<organism evidence="3 4">
    <name type="scientific">Noviherbaspirillum sedimenti</name>
    <dbReference type="NCBI Taxonomy" id="2320865"/>
    <lineage>
        <taxon>Bacteria</taxon>
        <taxon>Pseudomonadati</taxon>
        <taxon>Pseudomonadota</taxon>
        <taxon>Betaproteobacteria</taxon>
        <taxon>Burkholderiales</taxon>
        <taxon>Oxalobacteraceae</taxon>
        <taxon>Noviherbaspirillum</taxon>
    </lineage>
</organism>
<evidence type="ECO:0000313" key="3">
    <source>
        <dbReference type="EMBL" id="RJG03086.1"/>
    </source>
</evidence>
<dbReference type="Proteomes" id="UP000266327">
    <property type="component" value="Unassembled WGS sequence"/>
</dbReference>
<dbReference type="InterPro" id="IPR044855">
    <property type="entry name" value="CoA-Trfase_III_dom3_sf"/>
</dbReference>
<keyword evidence="4" id="KW-1185">Reference proteome</keyword>
<dbReference type="Gene3D" id="3.30.1540.10">
    <property type="entry name" value="formyl-coa transferase, domain 3"/>
    <property type="match status" value="1"/>
</dbReference>
<sequence length="749" mass="79910">MSTVSGVGNLLVVDLGVGMSAALAAKLLADTGARVVRIEPSSGDPFYDVYPAYSTWRSKAQLAQESELQELLLRADVCIVGGESYPGLDRRFDGHELHAAHPHLIVLDLGGAHSMDGVAAPAVDILAQARTGLVYEQFTARPICLASRLPTYGATLVGLIGVWAALLQRRRSGRGELVKSSLEQGVGIFWSAFWIDAERPDTAFSTITPKDCRHLIFECADGGYVQFVMGIPSAVAKLYKVLGIDAVVDPNDRGVPRVGAPIDEYFGNLKLIGAHVIKFERSALLKALWNEGLAAEPVLQPGECWSDPQIEANALIETGRNGCRSVACPIDFAAAASLATQLDAPVAPPGPDEGTGLPLAGVRIIDLGNFVAGPYASRLLGDLGADVIKVQPPSGASTISGYRTVYSSNCNKRGLCINIKSDEGLKILRGLCRTADVVHHNFRVGVAERIGVAPHQLRKVNPNLVTLETSAYGKVGPKSLLAGFDMVMQAWCGHEARAGGIGNPPLWVRSPLVDYAAGAIGAIAILMGLYRREVNGHGVEATVSLLASSLFLQSELIWSPDAGFKGAGSIDKDLTGFHPAESLYRTRNGWIALALRGSAMAFRFTSLLQLHGFSASTADWGDVERSRIGEALRSWDCAELVQALRAHEVWVEPCVQDGWASLTERRNGALGRQFKELLDPHYGRVSGIVGTLVEFGDTATGDRHLRSAPAQGQHTRELLRELGYTPENISKLAASGVVAGADLNNLAAC</sequence>
<dbReference type="SUPFAM" id="SSF89796">
    <property type="entry name" value="CoA-transferase family III (CaiB/BaiF)"/>
    <property type="match status" value="2"/>
</dbReference>
<dbReference type="RefSeq" id="WP_119786585.1">
    <property type="nucleotide sequence ID" value="NZ_QYUQ01000002.1"/>
</dbReference>
<dbReference type="GO" id="GO:0016740">
    <property type="term" value="F:transferase activity"/>
    <property type="evidence" value="ECO:0007669"/>
    <property type="project" value="UniProtKB-KW"/>
</dbReference>
<evidence type="ECO:0008006" key="5">
    <source>
        <dbReference type="Google" id="ProtNLM"/>
    </source>
</evidence>
<reference evidence="4" key="1">
    <citation type="submission" date="2018-09" db="EMBL/GenBank/DDBJ databases">
        <authorList>
            <person name="Zhu H."/>
        </authorList>
    </citation>
    <scope>NUCLEOTIDE SEQUENCE [LARGE SCALE GENOMIC DNA]</scope>
    <source>
        <strain evidence="4">K1S02-23</strain>
    </source>
</reference>
<dbReference type="InterPro" id="IPR023606">
    <property type="entry name" value="CoA-Trfase_III_dom_1_sf"/>
</dbReference>
<proteinExistence type="predicted"/>
<evidence type="ECO:0000256" key="1">
    <source>
        <dbReference type="ARBA" id="ARBA00022679"/>
    </source>
</evidence>
<dbReference type="Gene3D" id="3.40.50.10540">
    <property type="entry name" value="Crotonobetainyl-coa:carnitine coa-transferase, domain 1"/>
    <property type="match status" value="3"/>
</dbReference>
<dbReference type="AlphaFoldDB" id="A0A3A3GLD8"/>
<dbReference type="PANTHER" id="PTHR48228">
    <property type="entry name" value="SUCCINYL-COA--D-CITRAMALATE COA-TRANSFERASE"/>
    <property type="match status" value="1"/>
</dbReference>
<feature type="transmembrane region" description="Helical" evidence="2">
    <location>
        <begin position="149"/>
        <end position="167"/>
    </location>
</feature>
<evidence type="ECO:0000313" key="4">
    <source>
        <dbReference type="Proteomes" id="UP000266327"/>
    </source>
</evidence>
<dbReference type="Pfam" id="PF02515">
    <property type="entry name" value="CoA_transf_3"/>
    <property type="match status" value="2"/>
</dbReference>
<protein>
    <recommendedName>
        <fullName evidence="5">CoA transferase</fullName>
    </recommendedName>
</protein>
<name>A0A3A3GLD8_9BURK</name>
<keyword evidence="2" id="KW-0472">Membrane</keyword>
<keyword evidence="2" id="KW-1133">Transmembrane helix</keyword>
<evidence type="ECO:0000256" key="2">
    <source>
        <dbReference type="SAM" id="Phobius"/>
    </source>
</evidence>
<dbReference type="InterPro" id="IPR050509">
    <property type="entry name" value="CoA-transferase_III"/>
</dbReference>
<dbReference type="InterPro" id="IPR003673">
    <property type="entry name" value="CoA-Trfase_fam_III"/>
</dbReference>
<gene>
    <name evidence="3" type="ORF">D3878_17115</name>
</gene>